<keyword evidence="4 8" id="KW-0297">G-protein coupled receptor</keyword>
<dbReference type="SUPFAM" id="SSF81321">
    <property type="entry name" value="Family A G protein-coupled receptor-like"/>
    <property type="match status" value="1"/>
</dbReference>
<reference evidence="11" key="1">
    <citation type="submission" date="2023-01" db="EMBL/GenBank/DDBJ databases">
        <title>Genome assembly of the deep-sea coral Lophelia pertusa.</title>
        <authorList>
            <person name="Herrera S."/>
            <person name="Cordes E."/>
        </authorList>
    </citation>
    <scope>NUCLEOTIDE SEQUENCE</scope>
    <source>
        <strain evidence="11">USNM1676648</strain>
        <tissue evidence="11">Polyp</tissue>
    </source>
</reference>
<dbReference type="InterPro" id="IPR000276">
    <property type="entry name" value="GPCR_Rhodpsn"/>
</dbReference>
<evidence type="ECO:0000256" key="5">
    <source>
        <dbReference type="ARBA" id="ARBA00023136"/>
    </source>
</evidence>
<evidence type="ECO:0000256" key="1">
    <source>
        <dbReference type="ARBA" id="ARBA00004141"/>
    </source>
</evidence>
<evidence type="ECO:0000256" key="9">
    <source>
        <dbReference type="SAM" id="Phobius"/>
    </source>
</evidence>
<dbReference type="GO" id="GO:0005886">
    <property type="term" value="C:plasma membrane"/>
    <property type="evidence" value="ECO:0007669"/>
    <property type="project" value="TreeGrafter"/>
</dbReference>
<keyword evidence="12" id="KW-1185">Reference proteome</keyword>
<feature type="transmembrane region" description="Helical" evidence="9">
    <location>
        <begin position="242"/>
        <end position="262"/>
    </location>
</feature>
<keyword evidence="6 8" id="KW-0675">Receptor</keyword>
<comment type="subcellular location">
    <subcellularLocation>
        <location evidence="1">Membrane</location>
        <topology evidence="1">Multi-pass membrane protein</topology>
    </subcellularLocation>
</comment>
<evidence type="ECO:0000256" key="6">
    <source>
        <dbReference type="ARBA" id="ARBA00023170"/>
    </source>
</evidence>
<dbReference type="SMART" id="SM01381">
    <property type="entry name" value="7TM_GPCR_Srsx"/>
    <property type="match status" value="1"/>
</dbReference>
<dbReference type="OrthoDB" id="9046662at2759"/>
<keyword evidence="5 9" id="KW-0472">Membrane</keyword>
<feature type="transmembrane region" description="Helical" evidence="9">
    <location>
        <begin position="182"/>
        <end position="210"/>
    </location>
</feature>
<dbReference type="PROSITE" id="PS00237">
    <property type="entry name" value="G_PROTEIN_RECEP_F1_1"/>
    <property type="match status" value="1"/>
</dbReference>
<dbReference type="InterPro" id="IPR017452">
    <property type="entry name" value="GPCR_Rhodpsn_7TM"/>
</dbReference>
<comment type="caution">
    <text evidence="11">The sequence shown here is derived from an EMBL/GenBank/DDBJ whole genome shotgun (WGS) entry which is preliminary data.</text>
</comment>
<dbReference type="PROSITE" id="PS50262">
    <property type="entry name" value="G_PROTEIN_RECEP_F1_2"/>
    <property type="match status" value="1"/>
</dbReference>
<dbReference type="AlphaFoldDB" id="A0A9W9ZBB2"/>
<keyword evidence="3 9" id="KW-1133">Transmembrane helix</keyword>
<evidence type="ECO:0000256" key="8">
    <source>
        <dbReference type="RuleBase" id="RU000688"/>
    </source>
</evidence>
<comment type="similarity">
    <text evidence="8">Belongs to the G-protein coupled receptor 1 family.</text>
</comment>
<evidence type="ECO:0000259" key="10">
    <source>
        <dbReference type="PROSITE" id="PS50262"/>
    </source>
</evidence>
<feature type="transmembrane region" description="Helical" evidence="9">
    <location>
        <begin position="138"/>
        <end position="162"/>
    </location>
</feature>
<keyword evidence="2 8" id="KW-0812">Transmembrane</keyword>
<evidence type="ECO:0000256" key="4">
    <source>
        <dbReference type="ARBA" id="ARBA00023040"/>
    </source>
</evidence>
<accession>A0A9W9ZBB2</accession>
<sequence>MMNNTTTIDPECNSESTYLTWILRLAYSMIFILGTVGNAVVCIAILKRKGLQNSCNMFTFNLAFHDLILVIVYVPTQMIVFENCYHWVVGGFMCYLVYTILPLSFSVSIGTLMAITADRYRAIVFPVRARLSRKTVKLIVAAIWVVSVVTALPLVFVMTIFSPYPGIEYCMEAWPSPIASEAYWVSMFVFQYLLPLCIIAVLASITAYTLRKNSLPVAMETCAQSEVFRKTLKKRAKQTQRITNMLIALVLLYAICMLPQHVVYTFWARYGDLSGTSYREMAYTIANIFPIANSALNAIAYGTLNKEFKVVFNRLFSCACCKMNAPRNIFRRQTVTRTEMPSKSNKRSAPLLQEWKSGRETMTSPLLEMKQMEIKDSIRGYSCNQGNNLPANHGQTCLLAVGGVDLNGTRQNSLQHLGSDGKEMILEKETTV</sequence>
<dbReference type="GO" id="GO:0004930">
    <property type="term" value="F:G protein-coupled receptor activity"/>
    <property type="evidence" value="ECO:0007669"/>
    <property type="project" value="UniProtKB-KW"/>
</dbReference>
<evidence type="ECO:0000256" key="7">
    <source>
        <dbReference type="ARBA" id="ARBA00023224"/>
    </source>
</evidence>
<protein>
    <recommendedName>
        <fullName evidence="10">G-protein coupled receptors family 1 profile domain-containing protein</fullName>
    </recommendedName>
</protein>
<evidence type="ECO:0000313" key="11">
    <source>
        <dbReference type="EMBL" id="KAJ7378603.1"/>
    </source>
</evidence>
<feature type="transmembrane region" description="Helical" evidence="9">
    <location>
        <begin position="95"/>
        <end position="117"/>
    </location>
</feature>
<dbReference type="PANTHER" id="PTHR45695:SF9">
    <property type="entry name" value="LEUCOKININ RECEPTOR"/>
    <property type="match status" value="1"/>
</dbReference>
<evidence type="ECO:0000313" key="12">
    <source>
        <dbReference type="Proteomes" id="UP001163046"/>
    </source>
</evidence>
<name>A0A9W9ZBB2_9CNID</name>
<organism evidence="11 12">
    <name type="scientific">Desmophyllum pertusum</name>
    <dbReference type="NCBI Taxonomy" id="174260"/>
    <lineage>
        <taxon>Eukaryota</taxon>
        <taxon>Metazoa</taxon>
        <taxon>Cnidaria</taxon>
        <taxon>Anthozoa</taxon>
        <taxon>Hexacorallia</taxon>
        <taxon>Scleractinia</taxon>
        <taxon>Caryophylliina</taxon>
        <taxon>Caryophylliidae</taxon>
        <taxon>Desmophyllum</taxon>
    </lineage>
</organism>
<dbReference type="PRINTS" id="PR00237">
    <property type="entry name" value="GPCRRHODOPSN"/>
</dbReference>
<evidence type="ECO:0000256" key="3">
    <source>
        <dbReference type="ARBA" id="ARBA00022989"/>
    </source>
</evidence>
<dbReference type="PANTHER" id="PTHR45695">
    <property type="entry name" value="LEUCOKININ RECEPTOR-RELATED"/>
    <property type="match status" value="1"/>
</dbReference>
<dbReference type="CDD" id="cd00637">
    <property type="entry name" value="7tm_classA_rhodopsin-like"/>
    <property type="match status" value="1"/>
</dbReference>
<keyword evidence="7 8" id="KW-0807">Transducer</keyword>
<evidence type="ECO:0000256" key="2">
    <source>
        <dbReference type="ARBA" id="ARBA00022692"/>
    </source>
</evidence>
<dbReference type="Pfam" id="PF00001">
    <property type="entry name" value="7tm_1"/>
    <property type="match status" value="1"/>
</dbReference>
<gene>
    <name evidence="11" type="ORF">OS493_021903</name>
</gene>
<feature type="domain" description="G-protein coupled receptors family 1 profile" evidence="10">
    <location>
        <begin position="37"/>
        <end position="301"/>
    </location>
</feature>
<proteinExistence type="inferred from homology"/>
<feature type="transmembrane region" description="Helical" evidence="9">
    <location>
        <begin position="282"/>
        <end position="304"/>
    </location>
</feature>
<dbReference type="Gene3D" id="1.20.1070.10">
    <property type="entry name" value="Rhodopsin 7-helix transmembrane proteins"/>
    <property type="match status" value="1"/>
</dbReference>
<feature type="transmembrane region" description="Helical" evidence="9">
    <location>
        <begin position="25"/>
        <end position="46"/>
    </location>
</feature>
<dbReference type="Proteomes" id="UP001163046">
    <property type="component" value="Unassembled WGS sequence"/>
</dbReference>
<feature type="transmembrane region" description="Helical" evidence="9">
    <location>
        <begin position="58"/>
        <end position="75"/>
    </location>
</feature>
<dbReference type="EMBL" id="MU826364">
    <property type="protein sequence ID" value="KAJ7378603.1"/>
    <property type="molecule type" value="Genomic_DNA"/>
</dbReference>